<feature type="region of interest" description="Disordered" evidence="5">
    <location>
        <begin position="366"/>
        <end position="402"/>
    </location>
</feature>
<evidence type="ECO:0000256" key="3">
    <source>
        <dbReference type="ARBA" id="ARBA00022643"/>
    </source>
</evidence>
<evidence type="ECO:0000256" key="2">
    <source>
        <dbReference type="ARBA" id="ARBA00022630"/>
    </source>
</evidence>
<keyword evidence="3" id="KW-0288">FMN</keyword>
<feature type="domain" description="NADH:flavin oxidoreductase/NADH oxidase N-terminal" evidence="6">
    <location>
        <begin position="16"/>
        <end position="328"/>
    </location>
</feature>
<evidence type="ECO:0000256" key="4">
    <source>
        <dbReference type="ARBA" id="ARBA00023002"/>
    </source>
</evidence>
<dbReference type="Gene3D" id="3.20.20.70">
    <property type="entry name" value="Aldolase class I"/>
    <property type="match status" value="1"/>
</dbReference>
<dbReference type="OrthoDB" id="1663137at2759"/>
<comment type="similarity">
    <text evidence="1">Belongs to the NADH:flavin oxidoreductase/NADH oxidase family.</text>
</comment>
<sequence>MADSQGLPHGQFYRAYSKWAKGGWGMIFTGNVFVDPAYLGNTLEVSIPSIIDTKARTALKKWCQSCSSEGTPTLMQLNHPGRQSILCAGKRSVFAKTLAPSAVPLNLGSGIIPKTARVVLFGTPREMSSVDIETVISQFATAARVAAEAGFAGVELHAAHGYLLSQFLSKKTNLRQDAWGGDATKRARIVVEIINGIRKVVPKGFAVGVKVNSVDHQDDKEMGDSLIQLKSIVDVGVDFIEVSGGSWEDPKACVMMQPNMPPPSARTHAREAFFLSFAKAIREHFSDVPLIVTGGFRSRVGMASAVQEGDCDLIGLARPAVLNPELPKNKIFNAEVHEAEKLYTENLEKPLLERLIGNRVAGAGAESANATTLSMPHKRQADRQGYLEEDPKKKVQTPKKKT</sequence>
<feature type="compositionally biased region" description="Basic and acidic residues" evidence="5">
    <location>
        <begin position="379"/>
        <end position="393"/>
    </location>
</feature>
<reference evidence="7" key="1">
    <citation type="journal article" date="2021" name="Nat. Commun.">
        <title>Genetic determinants of endophytism in the Arabidopsis root mycobiome.</title>
        <authorList>
            <person name="Mesny F."/>
            <person name="Miyauchi S."/>
            <person name="Thiergart T."/>
            <person name="Pickel B."/>
            <person name="Atanasova L."/>
            <person name="Karlsson M."/>
            <person name="Huettel B."/>
            <person name="Barry K.W."/>
            <person name="Haridas S."/>
            <person name="Chen C."/>
            <person name="Bauer D."/>
            <person name="Andreopoulos W."/>
            <person name="Pangilinan J."/>
            <person name="LaButti K."/>
            <person name="Riley R."/>
            <person name="Lipzen A."/>
            <person name="Clum A."/>
            <person name="Drula E."/>
            <person name="Henrissat B."/>
            <person name="Kohler A."/>
            <person name="Grigoriev I.V."/>
            <person name="Martin F.M."/>
            <person name="Hacquard S."/>
        </authorList>
    </citation>
    <scope>NUCLEOTIDE SEQUENCE</scope>
    <source>
        <strain evidence="7">MPI-CAGE-AT-0147</strain>
    </source>
</reference>
<proteinExistence type="inferred from homology"/>
<dbReference type="GO" id="GO:0010181">
    <property type="term" value="F:FMN binding"/>
    <property type="evidence" value="ECO:0007669"/>
    <property type="project" value="InterPro"/>
</dbReference>
<accession>A0A9P9DRV2</accession>
<organism evidence="7 8">
    <name type="scientific">Dactylonectria macrodidyma</name>
    <dbReference type="NCBI Taxonomy" id="307937"/>
    <lineage>
        <taxon>Eukaryota</taxon>
        <taxon>Fungi</taxon>
        <taxon>Dikarya</taxon>
        <taxon>Ascomycota</taxon>
        <taxon>Pezizomycotina</taxon>
        <taxon>Sordariomycetes</taxon>
        <taxon>Hypocreomycetidae</taxon>
        <taxon>Hypocreales</taxon>
        <taxon>Nectriaceae</taxon>
        <taxon>Dactylonectria</taxon>
    </lineage>
</organism>
<dbReference type="EMBL" id="JAGMUV010000021">
    <property type="protein sequence ID" value="KAH7124734.1"/>
    <property type="molecule type" value="Genomic_DNA"/>
</dbReference>
<dbReference type="AlphaFoldDB" id="A0A9P9DRV2"/>
<keyword evidence="8" id="KW-1185">Reference proteome</keyword>
<dbReference type="SUPFAM" id="SSF51395">
    <property type="entry name" value="FMN-linked oxidoreductases"/>
    <property type="match status" value="1"/>
</dbReference>
<name>A0A9P9DRV2_9HYPO</name>
<evidence type="ECO:0000313" key="7">
    <source>
        <dbReference type="EMBL" id="KAH7124734.1"/>
    </source>
</evidence>
<dbReference type="InterPro" id="IPR051799">
    <property type="entry name" value="NADH_flavin_oxidoreductase"/>
</dbReference>
<dbReference type="GO" id="GO:0016491">
    <property type="term" value="F:oxidoreductase activity"/>
    <property type="evidence" value="ECO:0007669"/>
    <property type="project" value="UniProtKB-KW"/>
</dbReference>
<dbReference type="PANTHER" id="PTHR43656">
    <property type="entry name" value="BINDING OXIDOREDUCTASE, PUTATIVE (AFU_ORTHOLOGUE AFUA_2G08260)-RELATED"/>
    <property type="match status" value="1"/>
</dbReference>
<dbReference type="Pfam" id="PF00724">
    <property type="entry name" value="Oxidored_FMN"/>
    <property type="match status" value="1"/>
</dbReference>
<keyword evidence="4" id="KW-0560">Oxidoreductase</keyword>
<evidence type="ECO:0000313" key="8">
    <source>
        <dbReference type="Proteomes" id="UP000738349"/>
    </source>
</evidence>
<evidence type="ECO:0000256" key="5">
    <source>
        <dbReference type="SAM" id="MobiDB-lite"/>
    </source>
</evidence>
<dbReference type="InterPro" id="IPR013785">
    <property type="entry name" value="Aldolase_TIM"/>
</dbReference>
<gene>
    <name evidence="7" type="ORF">EDB81DRAFT_847009</name>
</gene>
<evidence type="ECO:0000259" key="6">
    <source>
        <dbReference type="Pfam" id="PF00724"/>
    </source>
</evidence>
<dbReference type="PANTHER" id="PTHR43656:SF2">
    <property type="entry name" value="BINDING OXIDOREDUCTASE, PUTATIVE (AFU_ORTHOLOGUE AFUA_2G08260)-RELATED"/>
    <property type="match status" value="1"/>
</dbReference>
<keyword evidence="2" id="KW-0285">Flavoprotein</keyword>
<dbReference type="InterPro" id="IPR001155">
    <property type="entry name" value="OxRdtase_FMN_N"/>
</dbReference>
<comment type="caution">
    <text evidence="7">The sequence shown here is derived from an EMBL/GenBank/DDBJ whole genome shotgun (WGS) entry which is preliminary data.</text>
</comment>
<dbReference type="Proteomes" id="UP000738349">
    <property type="component" value="Unassembled WGS sequence"/>
</dbReference>
<evidence type="ECO:0000256" key="1">
    <source>
        <dbReference type="ARBA" id="ARBA00005979"/>
    </source>
</evidence>
<protein>
    <submittedName>
        <fullName evidence="7">FMN binding oxidoreductase</fullName>
    </submittedName>
</protein>